<evidence type="ECO:0000313" key="3">
    <source>
        <dbReference type="EnsemblPlants" id="OPUNC08G14090.1"/>
    </source>
</evidence>
<feature type="region of interest" description="Disordered" evidence="1">
    <location>
        <begin position="1"/>
        <end position="24"/>
    </location>
</feature>
<evidence type="ECO:0000256" key="1">
    <source>
        <dbReference type="SAM" id="MobiDB-lite"/>
    </source>
</evidence>
<evidence type="ECO:0000313" key="4">
    <source>
        <dbReference type="Proteomes" id="UP000026962"/>
    </source>
</evidence>
<accession>A0A0E0LVA4</accession>
<evidence type="ECO:0000256" key="2">
    <source>
        <dbReference type="SAM" id="Phobius"/>
    </source>
</evidence>
<protein>
    <submittedName>
        <fullName evidence="3">Uncharacterized protein</fullName>
    </submittedName>
</protein>
<reference evidence="3" key="1">
    <citation type="submission" date="2015-04" db="UniProtKB">
        <authorList>
            <consortium name="EnsemblPlants"/>
        </authorList>
    </citation>
    <scope>IDENTIFICATION</scope>
</reference>
<sequence>MATWRKDVKEDEGDGGSLASEVGGGEGMAKFLHKYVPVLHDYFFITIMAGGLVVLSEMKPPHKTNMLNPFHRKARPF</sequence>
<feature type="transmembrane region" description="Helical" evidence="2">
    <location>
        <begin position="38"/>
        <end position="56"/>
    </location>
</feature>
<name>A0A0E0LVA4_ORYPU</name>
<keyword evidence="2" id="KW-1133">Transmembrane helix</keyword>
<keyword evidence="2" id="KW-0812">Transmembrane</keyword>
<keyword evidence="2" id="KW-0472">Membrane</keyword>
<dbReference type="Proteomes" id="UP000026962">
    <property type="component" value="Chromosome 8"/>
</dbReference>
<keyword evidence="4" id="KW-1185">Reference proteome</keyword>
<dbReference type="Gramene" id="OPUNC08G14090.1">
    <property type="protein sequence ID" value="OPUNC08G14090.1"/>
    <property type="gene ID" value="OPUNC08G14090"/>
</dbReference>
<dbReference type="AlphaFoldDB" id="A0A0E0LVA4"/>
<dbReference type="EnsemblPlants" id="OPUNC08G14090.1">
    <property type="protein sequence ID" value="OPUNC08G14090.1"/>
    <property type="gene ID" value="OPUNC08G14090"/>
</dbReference>
<proteinExistence type="predicted"/>
<reference evidence="3" key="2">
    <citation type="submission" date="2018-05" db="EMBL/GenBank/DDBJ databases">
        <title>OpunRS2 (Oryza punctata Reference Sequence Version 2).</title>
        <authorList>
            <person name="Zhang J."/>
            <person name="Kudrna D."/>
            <person name="Lee S."/>
            <person name="Talag J."/>
            <person name="Welchert J."/>
            <person name="Wing R.A."/>
        </authorList>
    </citation>
    <scope>NUCLEOTIDE SEQUENCE [LARGE SCALE GENOMIC DNA]</scope>
</reference>
<organism evidence="3">
    <name type="scientific">Oryza punctata</name>
    <name type="common">Red rice</name>
    <dbReference type="NCBI Taxonomy" id="4537"/>
    <lineage>
        <taxon>Eukaryota</taxon>
        <taxon>Viridiplantae</taxon>
        <taxon>Streptophyta</taxon>
        <taxon>Embryophyta</taxon>
        <taxon>Tracheophyta</taxon>
        <taxon>Spermatophyta</taxon>
        <taxon>Magnoliopsida</taxon>
        <taxon>Liliopsida</taxon>
        <taxon>Poales</taxon>
        <taxon>Poaceae</taxon>
        <taxon>BOP clade</taxon>
        <taxon>Oryzoideae</taxon>
        <taxon>Oryzeae</taxon>
        <taxon>Oryzinae</taxon>
        <taxon>Oryza</taxon>
    </lineage>
</organism>
<dbReference type="HOGENOM" id="CLU_2642370_0_0_1"/>